<accession>A0A8J5S8E6</accession>
<dbReference type="AlphaFoldDB" id="A0A8J5S8E6"/>
<keyword evidence="2" id="KW-1185">Reference proteome</keyword>
<proteinExistence type="predicted"/>
<reference evidence="1" key="1">
    <citation type="journal article" date="2021" name="bioRxiv">
        <title>Whole Genome Assembly and Annotation of Northern Wild Rice, Zizania palustris L., Supports a Whole Genome Duplication in the Zizania Genus.</title>
        <authorList>
            <person name="Haas M."/>
            <person name="Kono T."/>
            <person name="Macchietto M."/>
            <person name="Millas R."/>
            <person name="McGilp L."/>
            <person name="Shao M."/>
            <person name="Duquette J."/>
            <person name="Hirsch C.N."/>
            <person name="Kimball J."/>
        </authorList>
    </citation>
    <scope>NUCLEOTIDE SEQUENCE</scope>
    <source>
        <tissue evidence="1">Fresh leaf tissue</tissue>
    </source>
</reference>
<evidence type="ECO:0000313" key="1">
    <source>
        <dbReference type="EMBL" id="KAG8062622.1"/>
    </source>
</evidence>
<reference evidence="1" key="2">
    <citation type="submission" date="2021-02" db="EMBL/GenBank/DDBJ databases">
        <authorList>
            <person name="Kimball J.A."/>
            <person name="Haas M.W."/>
            <person name="Macchietto M."/>
            <person name="Kono T."/>
            <person name="Duquette J."/>
            <person name="Shao M."/>
        </authorList>
    </citation>
    <scope>NUCLEOTIDE SEQUENCE</scope>
    <source>
        <tissue evidence="1">Fresh leaf tissue</tissue>
    </source>
</reference>
<sequence>MALALARRRLPQPRLPQLLLRRRMALAREAMALALARRRLPQPRLPQARMARRRLPQARMARRRYIEQARMARRRLPQPRLPQARMALALARRRLRTVLARWRQHMPLAKE</sequence>
<comment type="caution">
    <text evidence="1">The sequence shown here is derived from an EMBL/GenBank/DDBJ whole genome shotgun (WGS) entry which is preliminary data.</text>
</comment>
<name>A0A8J5S8E6_ZIZPA</name>
<organism evidence="1 2">
    <name type="scientific">Zizania palustris</name>
    <name type="common">Northern wild rice</name>
    <dbReference type="NCBI Taxonomy" id="103762"/>
    <lineage>
        <taxon>Eukaryota</taxon>
        <taxon>Viridiplantae</taxon>
        <taxon>Streptophyta</taxon>
        <taxon>Embryophyta</taxon>
        <taxon>Tracheophyta</taxon>
        <taxon>Spermatophyta</taxon>
        <taxon>Magnoliopsida</taxon>
        <taxon>Liliopsida</taxon>
        <taxon>Poales</taxon>
        <taxon>Poaceae</taxon>
        <taxon>BOP clade</taxon>
        <taxon>Oryzoideae</taxon>
        <taxon>Oryzeae</taxon>
        <taxon>Zizaniinae</taxon>
        <taxon>Zizania</taxon>
    </lineage>
</organism>
<gene>
    <name evidence="1" type="ORF">GUJ93_ZPchr0003g17199</name>
</gene>
<dbReference type="Proteomes" id="UP000729402">
    <property type="component" value="Unassembled WGS sequence"/>
</dbReference>
<protein>
    <submittedName>
        <fullName evidence="1">Uncharacterized protein</fullName>
    </submittedName>
</protein>
<dbReference type="EMBL" id="JAAALK010000286">
    <property type="protein sequence ID" value="KAG8062622.1"/>
    <property type="molecule type" value="Genomic_DNA"/>
</dbReference>
<evidence type="ECO:0000313" key="2">
    <source>
        <dbReference type="Proteomes" id="UP000729402"/>
    </source>
</evidence>